<dbReference type="KEGG" id="fax:FUAX_51880"/>
<reference evidence="1 2" key="1">
    <citation type="submission" date="2021-12" db="EMBL/GenBank/DDBJ databases">
        <title>Genome sequencing of bacteria with rrn-lacking chromosome and rrn-plasmid.</title>
        <authorList>
            <person name="Anda M."/>
            <person name="Iwasaki W."/>
        </authorList>
    </citation>
    <scope>NUCLEOTIDE SEQUENCE [LARGE SCALE GENOMIC DNA]</scope>
    <source>
        <strain evidence="1 2">DSM 100852</strain>
        <plasmid evidence="1 2">pFA6</plasmid>
    </source>
</reference>
<sequence length="182" mass="21241">MLHQKIIENLCSKLEIPDLKAGNLTIRDELGWRINEKRIGYSWLVNISNSFTDSCWLFSIQFNKSAFRKIQNPEQLIQGIFTVDGKGDIIKFHMMKKIDDMEDKVKSLTSYDMFDANLSVTLNGIIYKYLIFAPNTEIRMTLNNPHSKNWRIWENEIQAIGKKLSQDSDSETLKKIFDTTEK</sequence>
<evidence type="ECO:0000313" key="2">
    <source>
        <dbReference type="Proteomes" id="UP001348817"/>
    </source>
</evidence>
<organism evidence="1 2">
    <name type="scientific">Fulvitalea axinellae</name>
    <dbReference type="NCBI Taxonomy" id="1182444"/>
    <lineage>
        <taxon>Bacteria</taxon>
        <taxon>Pseudomonadati</taxon>
        <taxon>Bacteroidota</taxon>
        <taxon>Cytophagia</taxon>
        <taxon>Cytophagales</taxon>
        <taxon>Persicobacteraceae</taxon>
        <taxon>Fulvitalea</taxon>
    </lineage>
</organism>
<keyword evidence="2" id="KW-1185">Reference proteome</keyword>
<accession>A0AAU9CL51</accession>
<dbReference type="RefSeq" id="WP_338396053.1">
    <property type="nucleotide sequence ID" value="NZ_AP025320.1"/>
</dbReference>
<dbReference type="AlphaFoldDB" id="A0AAU9CL51"/>
<geneLocation type="plasmid" evidence="1 2">
    <name>pFA6</name>
</geneLocation>
<dbReference type="Proteomes" id="UP001348817">
    <property type="component" value="Plasmid pFA6"/>
</dbReference>
<gene>
    <name evidence="1" type="ORF">FUAX_51880</name>
</gene>
<name>A0AAU9CL51_9BACT</name>
<evidence type="ECO:0000313" key="1">
    <source>
        <dbReference type="EMBL" id="BDD12756.1"/>
    </source>
</evidence>
<proteinExistence type="predicted"/>
<keyword evidence="1" id="KW-0614">Plasmid</keyword>
<dbReference type="EMBL" id="AP025320">
    <property type="protein sequence ID" value="BDD12756.1"/>
    <property type="molecule type" value="Genomic_DNA"/>
</dbReference>
<evidence type="ECO:0008006" key="3">
    <source>
        <dbReference type="Google" id="ProtNLM"/>
    </source>
</evidence>
<protein>
    <recommendedName>
        <fullName evidence="3">DUF4304 domain-containing protein</fullName>
    </recommendedName>
</protein>